<feature type="region of interest" description="Disordered" evidence="1">
    <location>
        <begin position="30"/>
        <end position="79"/>
    </location>
</feature>
<reference evidence="2 3" key="1">
    <citation type="submission" date="2013-09" db="EMBL/GenBank/DDBJ databases">
        <title>Complete genome sequence of Corynebacterium doosanense CAU 212(T) (=DSM 45436(T)), isolated from activated sludge.</title>
        <authorList>
            <person name="Schaffert L."/>
            <person name="Albersmeier A."/>
            <person name="Kalinowski J."/>
            <person name="Ruckert C."/>
        </authorList>
    </citation>
    <scope>NUCLEOTIDE SEQUENCE [LARGE SCALE GENOMIC DNA]</scope>
    <source>
        <strain evidence="2 3">CAU 212</strain>
    </source>
</reference>
<organism evidence="2 3">
    <name type="scientific">Corynebacterium doosanense CAU 212 = DSM 45436</name>
    <dbReference type="NCBI Taxonomy" id="558173"/>
    <lineage>
        <taxon>Bacteria</taxon>
        <taxon>Bacillati</taxon>
        <taxon>Actinomycetota</taxon>
        <taxon>Actinomycetes</taxon>
        <taxon>Mycobacteriales</taxon>
        <taxon>Corynebacteriaceae</taxon>
        <taxon>Corynebacterium</taxon>
    </lineage>
</organism>
<dbReference type="KEGG" id="cdo:CDOO_00850"/>
<proteinExistence type="predicted"/>
<dbReference type="AlphaFoldDB" id="A0A097IJ22"/>
<evidence type="ECO:0000313" key="2">
    <source>
        <dbReference type="EMBL" id="AIT62136.1"/>
    </source>
</evidence>
<dbReference type="HOGENOM" id="CLU_2600071_0_0_11"/>
<dbReference type="Proteomes" id="UP000029914">
    <property type="component" value="Chromosome"/>
</dbReference>
<protein>
    <submittedName>
        <fullName evidence="2">Uncharacterized protein</fullName>
    </submittedName>
</protein>
<evidence type="ECO:0000256" key="1">
    <source>
        <dbReference type="SAM" id="MobiDB-lite"/>
    </source>
</evidence>
<dbReference type="RefSeq" id="WP_018022976.1">
    <property type="nucleotide sequence ID" value="NZ_AQUX01000018.1"/>
</dbReference>
<dbReference type="EMBL" id="CP006764">
    <property type="protein sequence ID" value="AIT62136.1"/>
    <property type="molecule type" value="Genomic_DNA"/>
</dbReference>
<accession>A0A097IJ22</accession>
<gene>
    <name evidence="2" type="ORF">CDOO_00850</name>
</gene>
<sequence length="79" mass="8293">MIESSLIHDGYTADLGPSRIALQSLTAPTQAEHDVTNSQLHAAGMARGSGSPQHPTGKKDAVAVSHGPPTTPYMGYFFD</sequence>
<name>A0A097IJ22_9CORY</name>
<evidence type="ECO:0000313" key="3">
    <source>
        <dbReference type="Proteomes" id="UP000029914"/>
    </source>
</evidence>
<keyword evidence="3" id="KW-1185">Reference proteome</keyword>